<feature type="domain" description="Response regulatory" evidence="4">
    <location>
        <begin position="42"/>
        <end position="161"/>
    </location>
</feature>
<dbReference type="Gene3D" id="3.40.50.2300">
    <property type="match status" value="1"/>
</dbReference>
<dbReference type="Proteomes" id="UP001165080">
    <property type="component" value="Unassembled WGS sequence"/>
</dbReference>
<dbReference type="Gene3D" id="1.10.510.10">
    <property type="entry name" value="Transferase(Phosphotransferase) domain 1"/>
    <property type="match status" value="1"/>
</dbReference>
<gene>
    <name evidence="5" type="primary">PLEST005120</name>
    <name evidence="5" type="ORF">PLESTB_000858000</name>
</gene>
<feature type="compositionally biased region" description="Low complexity" evidence="3">
    <location>
        <begin position="702"/>
        <end position="730"/>
    </location>
</feature>
<feature type="region of interest" description="Disordered" evidence="3">
    <location>
        <begin position="905"/>
        <end position="948"/>
    </location>
</feature>
<dbReference type="PROSITE" id="PS50110">
    <property type="entry name" value="RESPONSE_REGULATORY"/>
    <property type="match status" value="1"/>
</dbReference>
<dbReference type="EMBL" id="BRXU01000010">
    <property type="protein sequence ID" value="GLC54384.1"/>
    <property type="molecule type" value="Genomic_DNA"/>
</dbReference>
<feature type="compositionally biased region" description="Basic and acidic residues" evidence="3">
    <location>
        <begin position="738"/>
        <end position="748"/>
    </location>
</feature>
<dbReference type="SUPFAM" id="SSF52172">
    <property type="entry name" value="CheY-like"/>
    <property type="match status" value="1"/>
</dbReference>
<feature type="compositionally biased region" description="Low complexity" evidence="3">
    <location>
        <begin position="337"/>
        <end position="346"/>
    </location>
</feature>
<feature type="region of interest" description="Disordered" evidence="3">
    <location>
        <begin position="1036"/>
        <end position="1080"/>
    </location>
</feature>
<feature type="compositionally biased region" description="Low complexity" evidence="3">
    <location>
        <begin position="749"/>
        <end position="783"/>
    </location>
</feature>
<dbReference type="InterPro" id="IPR001680">
    <property type="entry name" value="WD40_rpt"/>
</dbReference>
<feature type="region of interest" description="Disordered" evidence="3">
    <location>
        <begin position="491"/>
        <end position="522"/>
    </location>
</feature>
<dbReference type="PROSITE" id="PS50294">
    <property type="entry name" value="WD_REPEATS_REGION"/>
    <property type="match status" value="2"/>
</dbReference>
<feature type="compositionally biased region" description="Gly residues" evidence="3">
    <location>
        <begin position="909"/>
        <end position="924"/>
    </location>
</feature>
<feature type="compositionally biased region" description="Low complexity" evidence="3">
    <location>
        <begin position="791"/>
        <end position="818"/>
    </location>
</feature>
<dbReference type="InterPro" id="IPR036322">
    <property type="entry name" value="WD40_repeat_dom_sf"/>
</dbReference>
<sequence length="1508" mass="149919">MLPLGAADNNCQISVRMASSIAPAGEAAGGPLLSALNPSDIHVLLVDDERLTRLVVGNLLRTCKYKVTIAESGTQALDVLSKAGPGAFQLILTDVMMPDVGGLELLRFVRSHQHLYNVPVIMMSASEAQETMCAALLGSADEYLVKPVTRKEVQNIWMHVMKRYHNAAAQPAAAAAAAAAQPAAAHASSAEDPAAAAAPGGGGALGGVAGLTPLAGHANGVAAFGAAAAAAAGGAGALSLSLSRGPLLSLGLGGAGALGLSPEVARDMMRAAALAASTTAAAGAAAAAGGTAATAALPSGALEDGREGSAGPLEVGAAIGAGVHVGAAAGAEGPGSRAAAAAIAGSSPPPDGPQHPHGPVKPPQPHVGCSGQQAPAGALAAATAAGAPAAAAGGGGNSVSGSGHGASKVNLLKWLRRSNRCVQPKESFWIFCEVLLLLDSCQAAAAGARACGLRPSKLVLYSNGRVAFAPAAAAPPPLPAAAAAAIACSGGGGGGGTDARKKRRRQSGGHSPPGPEEELSAGAAAPVAAAAGAGAGGGVCGCGGAYIVGGQTQAQPLPTTVGTGCPRATAPAAAATEAAAVATATALPPPAGSDFEDEDALYRSPEEALGQPVTAASDMFSLGLLFFELFYVCAGQERAALLRDARQRVLPPSFGRQQPKEAAFALALLHPEPACRPTLAELLGSAMFRATCASLRQRGHRQQQQQQQQQLLQQQQQQQGGSAAGAAAGGREPQLQQEQHRHTNHNREPAQAPAQGRTAAAGGGSSTTAAAKEQQQQQHPQQHQAHRLANRRGAGAGAAPAEAASKAAAAPAPAPGAAAGAGAGAEPGNAASTLAVFPSASGSMGGGAGGPLRVDDAVLLEFLRMLRKRKLEELAQVGSQLAFLTADAQMVEQYLLYMHQTRTMKRQRGGGGGGGGAAAAGGGSAMLPPPPPPSHAAHAQQTTSGGDALGISTAATATAGAGAAGGGAEVPAQVLASPAAAAAPGGAASASAAAVAAGAAAPLPHSAAWSEQHQAAQSKWCRIAQKYEQLEAVFTERRPPPPPQAAAAAAQPPEPAAGLERAGGQPPPPPSRRHADAGGLPEPLLRFAEDLSAFATFTTLTPLASLRYSDPPTTGSMVAGASFDRDDEFFAVAGVSKRIKIYEREAVLQSNIGAHYPVLEISSRSRLSSVTWSGYIKGHLASADYEGVVQLWDANTNSELMQFEEHRKRVWSIDFSQADPARLLSGGDDGLVKLWSIQQDTSTATIDLRANVCSVQFSPTSPHLFAAGCANYRIFLYDMRNTSRALAVLPGHKRAVSYVRFLSPSLLVSASTDNTLRLWQLDRLAAGTAAVGTTAAAAEAAAGGGGGGSCVQVFRGHQNERNFTGLSVSPDGYISCGSENNRVYCYYQSLPMPVTCYDFSAPDADEVHGGSGGVGAAAAGAGGGLDGGGGSGALAAAAGGGGGGGGMGRFGGGGGSGADWAGAGAGSGAGAGAGAGTSQFVSSVCWSRRSNLLLAANSVGLIKLFTLH</sequence>
<feature type="repeat" description="WD" evidence="2">
    <location>
        <begin position="1203"/>
        <end position="1245"/>
    </location>
</feature>
<dbReference type="InterPro" id="IPR001789">
    <property type="entry name" value="Sig_transdc_resp-reg_receiver"/>
</dbReference>
<dbReference type="Gene3D" id="2.130.10.10">
    <property type="entry name" value="YVTN repeat-like/Quinoprotein amine dehydrogenase"/>
    <property type="match status" value="1"/>
</dbReference>
<comment type="caution">
    <text evidence="5">The sequence shown here is derived from an EMBL/GenBank/DDBJ whole genome shotgun (WGS) entry which is preliminary data.</text>
</comment>
<dbReference type="GO" id="GO:0000160">
    <property type="term" value="P:phosphorelay signal transduction system"/>
    <property type="evidence" value="ECO:0007669"/>
    <property type="project" value="InterPro"/>
</dbReference>
<evidence type="ECO:0000259" key="4">
    <source>
        <dbReference type="PROSITE" id="PS50110"/>
    </source>
</evidence>
<keyword evidence="1" id="KW-0597">Phosphoprotein</keyword>
<dbReference type="InterPro" id="IPR015943">
    <property type="entry name" value="WD40/YVTN_repeat-like_dom_sf"/>
</dbReference>
<evidence type="ECO:0000256" key="3">
    <source>
        <dbReference type="SAM" id="MobiDB-lite"/>
    </source>
</evidence>
<proteinExistence type="predicted"/>
<name>A0A9W6BLM9_9CHLO</name>
<dbReference type="SUPFAM" id="SSF50978">
    <property type="entry name" value="WD40 repeat-like"/>
    <property type="match status" value="1"/>
</dbReference>
<dbReference type="InterPro" id="IPR011009">
    <property type="entry name" value="Kinase-like_dom_sf"/>
</dbReference>
<dbReference type="SMART" id="SM00448">
    <property type="entry name" value="REC"/>
    <property type="match status" value="1"/>
</dbReference>
<dbReference type="InterPro" id="IPR044630">
    <property type="entry name" value="SPA1/2/3/4"/>
</dbReference>
<dbReference type="Pfam" id="PF00072">
    <property type="entry name" value="Response_reg"/>
    <property type="match status" value="1"/>
</dbReference>
<evidence type="ECO:0000313" key="6">
    <source>
        <dbReference type="Proteomes" id="UP001165080"/>
    </source>
</evidence>
<dbReference type="Pfam" id="PF00400">
    <property type="entry name" value="WD40"/>
    <property type="match status" value="3"/>
</dbReference>
<dbReference type="PROSITE" id="PS50082">
    <property type="entry name" value="WD_REPEATS_2"/>
    <property type="match status" value="2"/>
</dbReference>
<evidence type="ECO:0000256" key="1">
    <source>
        <dbReference type="PROSITE-ProRule" id="PRU00169"/>
    </source>
</evidence>
<evidence type="ECO:0000313" key="5">
    <source>
        <dbReference type="EMBL" id="GLC54384.1"/>
    </source>
</evidence>
<accession>A0A9W6BLM9</accession>
<dbReference type="SMART" id="SM00320">
    <property type="entry name" value="WD40"/>
    <property type="match status" value="7"/>
</dbReference>
<feature type="region of interest" description="Disordered" evidence="3">
    <location>
        <begin position="337"/>
        <end position="373"/>
    </location>
</feature>
<feature type="modified residue" description="4-aspartylphosphate" evidence="1">
    <location>
        <position position="94"/>
    </location>
</feature>
<dbReference type="SUPFAM" id="SSF56112">
    <property type="entry name" value="Protein kinase-like (PK-like)"/>
    <property type="match status" value="1"/>
</dbReference>
<feature type="repeat" description="WD" evidence="2">
    <location>
        <begin position="1289"/>
        <end position="1322"/>
    </location>
</feature>
<feature type="region of interest" description="Disordered" evidence="3">
    <location>
        <begin position="699"/>
        <end position="827"/>
    </location>
</feature>
<dbReference type="OrthoDB" id="273771at2759"/>
<dbReference type="PANTHER" id="PTHR44218:SF6">
    <property type="entry name" value="PROTEIN SUPPRESSOR OF PHYA-105 1"/>
    <property type="match status" value="1"/>
</dbReference>
<protein>
    <recommendedName>
        <fullName evidence="4">Response regulatory domain-containing protein</fullName>
    </recommendedName>
</protein>
<dbReference type="GO" id="GO:0009640">
    <property type="term" value="P:photomorphogenesis"/>
    <property type="evidence" value="ECO:0007669"/>
    <property type="project" value="InterPro"/>
</dbReference>
<dbReference type="PANTHER" id="PTHR44218">
    <property type="entry name" value="PROTEIN SPA1-RELATED 2"/>
    <property type="match status" value="1"/>
</dbReference>
<evidence type="ECO:0000256" key="2">
    <source>
        <dbReference type="PROSITE-ProRule" id="PRU00221"/>
    </source>
</evidence>
<keyword evidence="2" id="KW-0853">WD repeat</keyword>
<keyword evidence="6" id="KW-1185">Reference proteome</keyword>
<reference evidence="5 6" key="1">
    <citation type="journal article" date="2023" name="Commun. Biol.">
        <title>Reorganization of the ancestral sex-determining regions during the evolution of trioecy in Pleodorina starrii.</title>
        <authorList>
            <person name="Takahashi K."/>
            <person name="Suzuki S."/>
            <person name="Kawai-Toyooka H."/>
            <person name="Yamamoto K."/>
            <person name="Hamaji T."/>
            <person name="Ootsuki R."/>
            <person name="Yamaguchi H."/>
            <person name="Kawachi M."/>
            <person name="Higashiyama T."/>
            <person name="Nozaki H."/>
        </authorList>
    </citation>
    <scope>NUCLEOTIDE SEQUENCE [LARGE SCALE GENOMIC DNA]</scope>
    <source>
        <strain evidence="5 6">NIES-4479</strain>
    </source>
</reference>
<dbReference type="InterPro" id="IPR011006">
    <property type="entry name" value="CheY-like_superfamily"/>
</dbReference>
<organism evidence="5 6">
    <name type="scientific">Pleodorina starrii</name>
    <dbReference type="NCBI Taxonomy" id="330485"/>
    <lineage>
        <taxon>Eukaryota</taxon>
        <taxon>Viridiplantae</taxon>
        <taxon>Chlorophyta</taxon>
        <taxon>core chlorophytes</taxon>
        <taxon>Chlorophyceae</taxon>
        <taxon>CS clade</taxon>
        <taxon>Chlamydomonadales</taxon>
        <taxon>Volvocaceae</taxon>
        <taxon>Pleodorina</taxon>
    </lineage>
</organism>
<dbReference type="CDD" id="cd00156">
    <property type="entry name" value="REC"/>
    <property type="match status" value="1"/>
</dbReference>